<feature type="compositionally biased region" description="Polar residues" evidence="2">
    <location>
        <begin position="1"/>
        <end position="15"/>
    </location>
</feature>
<evidence type="ECO:0000313" key="5">
    <source>
        <dbReference type="Proteomes" id="UP001159405"/>
    </source>
</evidence>
<dbReference type="PANTHER" id="PTHR47526:SF3">
    <property type="entry name" value="PHD-TYPE DOMAIN-CONTAINING PROTEIN"/>
    <property type="match status" value="1"/>
</dbReference>
<dbReference type="CDD" id="cd22343">
    <property type="entry name" value="PDDEXK_lambda_exonuclease-like"/>
    <property type="match status" value="1"/>
</dbReference>
<dbReference type="PANTHER" id="PTHR47526">
    <property type="entry name" value="ATP-DEPENDENT DNA HELICASE"/>
    <property type="match status" value="1"/>
</dbReference>
<keyword evidence="1" id="KW-0479">Metal-binding</keyword>
<dbReference type="InterPro" id="IPR019080">
    <property type="entry name" value="YqaJ_viral_recombinase"/>
</dbReference>
<proteinExistence type="predicted"/>
<comment type="caution">
    <text evidence="4">The sequence shown here is derived from an EMBL/GenBank/DDBJ whole genome shotgun (WGS) entry which is preliminary data.</text>
</comment>
<gene>
    <name evidence="4" type="ORF">PLOB_00034313</name>
</gene>
<keyword evidence="1" id="KW-0863">Zinc-finger</keyword>
<dbReference type="InterPro" id="IPR011604">
    <property type="entry name" value="PDDEXK-like_dom_sf"/>
</dbReference>
<dbReference type="EMBL" id="CALNXK010000047">
    <property type="protein sequence ID" value="CAH3129854.1"/>
    <property type="molecule type" value="Genomic_DNA"/>
</dbReference>
<keyword evidence="5" id="KW-1185">Reference proteome</keyword>
<feature type="region of interest" description="Disordered" evidence="2">
    <location>
        <begin position="1"/>
        <end position="29"/>
    </location>
</feature>
<dbReference type="InterPro" id="IPR007527">
    <property type="entry name" value="Znf_SWIM"/>
</dbReference>
<sequence length="647" mass="73100">MVAHGSVSSRLSQSLTEEDIPGASLQGRNPTALKTDELRFWLKCRGDPAKGLKTKAQLAKRVLEYVASGRDKDVVDPDKKMIYTRRKARQEQLAQSDALPEESTVKFPSVGWSTSLQRMPLFTRAEMDLHISKSGKNFDRNKQNHAVPTSMKKAQTFLDDEYLKDLTCASDDQYFYFKCLCYHSFKKNEPPHKLQVALCLVSGVVKYASCTCVAGSLGFCNHVLAVMIKLCKFSLYCCQDIKDLENESDMTQAKACTSSLQLWHRPVRGDKIKPQPVMELEVKKSNIDTEYNPDSGVRCLLYEARKNLGTQASDEALLKNKLQEINPKFALSQIMSTGGTNLQETKFGKCPSGSYASYQLQFTESNFQVFCNIDSVPRVDCNDEQNAISVYPPFPLQQSEQYEKPDDLSSNQEALLDHLIVDEAKLNTIEKKTSEQAASQEWQAERKFRYTASNFHTIVKRQRNHNTLVNNLLHPKPFTAKQTAHGKTYEPVALKEYERYMFSTRNPVSVFKSGLVVSMASPFLAASPDGKVIDRGCSKPFGLVEVKCPYSKFHVSPLEACADETFYAENVNGKPRLKRGHQYYFQIQGQLGITGASWCDFVIYTNKGVSIERITSDPQFWDVLNEGLKKSYFEHFIAPASVEFSNH</sequence>
<accession>A0ABN8P1P6</accession>
<reference evidence="4 5" key="1">
    <citation type="submission" date="2022-05" db="EMBL/GenBank/DDBJ databases">
        <authorList>
            <consortium name="Genoscope - CEA"/>
            <person name="William W."/>
        </authorList>
    </citation>
    <scope>NUCLEOTIDE SEQUENCE [LARGE SCALE GENOMIC DNA]</scope>
</reference>
<dbReference type="Gene3D" id="3.90.320.10">
    <property type="match status" value="1"/>
</dbReference>
<evidence type="ECO:0000259" key="3">
    <source>
        <dbReference type="PROSITE" id="PS50966"/>
    </source>
</evidence>
<dbReference type="InterPro" id="IPR011335">
    <property type="entry name" value="Restrct_endonuc-II-like"/>
</dbReference>
<evidence type="ECO:0000256" key="2">
    <source>
        <dbReference type="SAM" id="MobiDB-lite"/>
    </source>
</evidence>
<keyword evidence="1" id="KW-0862">Zinc</keyword>
<protein>
    <recommendedName>
        <fullName evidence="3">SWIM-type domain-containing protein</fullName>
    </recommendedName>
</protein>
<dbReference type="Proteomes" id="UP001159405">
    <property type="component" value="Unassembled WGS sequence"/>
</dbReference>
<evidence type="ECO:0000256" key="1">
    <source>
        <dbReference type="PROSITE-ProRule" id="PRU00325"/>
    </source>
</evidence>
<feature type="domain" description="SWIM-type" evidence="3">
    <location>
        <begin position="194"/>
        <end position="231"/>
    </location>
</feature>
<evidence type="ECO:0000313" key="4">
    <source>
        <dbReference type="EMBL" id="CAH3129854.1"/>
    </source>
</evidence>
<dbReference type="Pfam" id="PF09588">
    <property type="entry name" value="YqaJ"/>
    <property type="match status" value="1"/>
</dbReference>
<dbReference type="SUPFAM" id="SSF52980">
    <property type="entry name" value="Restriction endonuclease-like"/>
    <property type="match status" value="1"/>
</dbReference>
<organism evidence="4 5">
    <name type="scientific">Porites lobata</name>
    <dbReference type="NCBI Taxonomy" id="104759"/>
    <lineage>
        <taxon>Eukaryota</taxon>
        <taxon>Metazoa</taxon>
        <taxon>Cnidaria</taxon>
        <taxon>Anthozoa</taxon>
        <taxon>Hexacorallia</taxon>
        <taxon>Scleractinia</taxon>
        <taxon>Fungiina</taxon>
        <taxon>Poritidae</taxon>
        <taxon>Porites</taxon>
    </lineage>
</organism>
<name>A0ABN8P1P6_9CNID</name>
<dbReference type="PROSITE" id="PS50966">
    <property type="entry name" value="ZF_SWIM"/>
    <property type="match status" value="1"/>
</dbReference>